<organism evidence="3">
    <name type="scientific">Tanacetum cinerariifolium</name>
    <name type="common">Dalmatian daisy</name>
    <name type="synonym">Chrysanthemum cinerariifolium</name>
    <dbReference type="NCBI Taxonomy" id="118510"/>
    <lineage>
        <taxon>Eukaryota</taxon>
        <taxon>Viridiplantae</taxon>
        <taxon>Streptophyta</taxon>
        <taxon>Embryophyta</taxon>
        <taxon>Tracheophyta</taxon>
        <taxon>Spermatophyta</taxon>
        <taxon>Magnoliopsida</taxon>
        <taxon>eudicotyledons</taxon>
        <taxon>Gunneridae</taxon>
        <taxon>Pentapetalae</taxon>
        <taxon>asterids</taxon>
        <taxon>campanulids</taxon>
        <taxon>Asterales</taxon>
        <taxon>Asteraceae</taxon>
        <taxon>Asteroideae</taxon>
        <taxon>Anthemideae</taxon>
        <taxon>Anthemidinae</taxon>
        <taxon>Tanacetum</taxon>
    </lineage>
</organism>
<evidence type="ECO:0000313" key="3">
    <source>
        <dbReference type="EMBL" id="GEY72608.1"/>
    </source>
</evidence>
<evidence type="ECO:0008006" key="4">
    <source>
        <dbReference type="Google" id="ProtNLM"/>
    </source>
</evidence>
<comment type="caution">
    <text evidence="3">The sequence shown here is derived from an EMBL/GenBank/DDBJ whole genome shotgun (WGS) entry which is preliminary data.</text>
</comment>
<dbReference type="EMBL" id="BKCJ010203826">
    <property type="protein sequence ID" value="GEY72608.1"/>
    <property type="molecule type" value="Genomic_DNA"/>
</dbReference>
<evidence type="ECO:0000256" key="2">
    <source>
        <dbReference type="SAM" id="MobiDB-lite"/>
    </source>
</evidence>
<reference evidence="3" key="1">
    <citation type="journal article" date="2019" name="Sci. Rep.">
        <title>Draft genome of Tanacetum cinerariifolium, the natural source of mosquito coil.</title>
        <authorList>
            <person name="Yamashiro T."/>
            <person name="Shiraishi A."/>
            <person name="Satake H."/>
            <person name="Nakayama K."/>
        </authorList>
    </citation>
    <scope>NUCLEOTIDE SEQUENCE</scope>
</reference>
<dbReference type="AlphaFoldDB" id="A0A699HU10"/>
<feature type="region of interest" description="Disordered" evidence="2">
    <location>
        <begin position="607"/>
        <end position="656"/>
    </location>
</feature>
<feature type="compositionally biased region" description="Low complexity" evidence="2">
    <location>
        <begin position="128"/>
        <end position="139"/>
    </location>
</feature>
<feature type="compositionally biased region" description="Low complexity" evidence="2">
    <location>
        <begin position="607"/>
        <end position="620"/>
    </location>
</feature>
<feature type="coiled-coil region" evidence="1">
    <location>
        <begin position="338"/>
        <end position="365"/>
    </location>
</feature>
<proteinExistence type="predicted"/>
<evidence type="ECO:0000256" key="1">
    <source>
        <dbReference type="SAM" id="Coils"/>
    </source>
</evidence>
<protein>
    <recommendedName>
        <fullName evidence="4">Integrase, catalytic region, zinc finger, CCHC-type, peptidase aspartic, catalytic</fullName>
    </recommendedName>
</protein>
<feature type="region of interest" description="Disordered" evidence="2">
    <location>
        <begin position="124"/>
        <end position="145"/>
    </location>
</feature>
<sequence length="682" mass="77875">MIELKLRGFGNEAIESTLEVDKFKDDDIEIPERDITTKKAEQLAKTHAPLTLMANTRTPFHLDQPSHITYMQHSQPNNNYVQQHPFNPNYMQQSMPNPEDISYPTTAINMTLVLMAKAFKLNDTTPKNNNQTSSSNSCNRKTVQSGMNMGQDRQMLMVEDISGNQFRQYAEHNAKNQIGCNAMLNVRNQIAQKEEAWIQLNSKEFDFMVSTGVYIEIEEVNANYTFNDNLQQASTLGTQIDKSSVCDSDGTAERYPKCGEIVEQHPATVEEIRAYFESLYNNLVIEVEKVNTTKLERTKDRFENYIIKKENEYAKLWNDWYKKCEECKYDKILYDKAYNDMQHQIEQLQAQVRDLKGQSSNTQCASNTLDPLSQKLDDENMSLEYQVLNYAKENEHPKNIYKNLFDSINVTRTQSKIITHSLQEKLSDTIYENVTLRAQLHTKFSKQQNKVKGTSVNTKFAKPSILGKTSSSSGSKLYYVTLFPKTLSKPVTSHLIPKTQESKVMKNTNVIAPGMFRTNLLNNSRVDNFMPNKHVKASVRTKPITVSQPPVITKKDVNSNTNGLTFVSLEKSNKNNEKSEVDCATCKHCLITANNDEYVFKYMNGMNSSKKNQSSNVSKSKNQKKHKPNVKKSKKLGSDERLASPRPSKPRTCLRLCPNEAKARKIELKLGISSEEEKGKDL</sequence>
<gene>
    <name evidence="3" type="ORF">Tci_444582</name>
</gene>
<feature type="compositionally biased region" description="Basic residues" evidence="2">
    <location>
        <begin position="621"/>
        <end position="635"/>
    </location>
</feature>
<accession>A0A699HU10</accession>
<keyword evidence="1" id="KW-0175">Coiled coil</keyword>
<name>A0A699HU10_TANCI</name>